<organism evidence="2 3">
    <name type="scientific">Streptomyces fragilis</name>
    <dbReference type="NCBI Taxonomy" id="67301"/>
    <lineage>
        <taxon>Bacteria</taxon>
        <taxon>Bacillati</taxon>
        <taxon>Actinomycetota</taxon>
        <taxon>Actinomycetes</taxon>
        <taxon>Kitasatosporales</taxon>
        <taxon>Streptomycetaceae</taxon>
        <taxon>Streptomyces</taxon>
    </lineage>
</organism>
<keyword evidence="3" id="KW-1185">Reference proteome</keyword>
<evidence type="ECO:0000313" key="3">
    <source>
        <dbReference type="Proteomes" id="UP001550850"/>
    </source>
</evidence>
<name>A0ABV2YPE6_9ACTN</name>
<dbReference type="InterPro" id="IPR029068">
    <property type="entry name" value="Glyas_Bleomycin-R_OHBP_Dase"/>
</dbReference>
<evidence type="ECO:0000259" key="1">
    <source>
        <dbReference type="PROSITE" id="PS51819"/>
    </source>
</evidence>
<dbReference type="EMBL" id="JBEZUR010000063">
    <property type="protein sequence ID" value="MEU3557595.1"/>
    <property type="molecule type" value="Genomic_DNA"/>
</dbReference>
<comment type="caution">
    <text evidence="2">The sequence shown here is derived from an EMBL/GenBank/DDBJ whole genome shotgun (WGS) entry which is preliminary data.</text>
</comment>
<reference evidence="2 3" key="1">
    <citation type="submission" date="2024-06" db="EMBL/GenBank/DDBJ databases">
        <title>The Natural Products Discovery Center: Release of the First 8490 Sequenced Strains for Exploring Actinobacteria Biosynthetic Diversity.</title>
        <authorList>
            <person name="Kalkreuter E."/>
            <person name="Kautsar S.A."/>
            <person name="Yang D."/>
            <person name="Bader C.D."/>
            <person name="Teijaro C.N."/>
            <person name="Fluegel L."/>
            <person name="Davis C.M."/>
            <person name="Simpson J.R."/>
            <person name="Lauterbach L."/>
            <person name="Steele A.D."/>
            <person name="Gui C."/>
            <person name="Meng S."/>
            <person name="Li G."/>
            <person name="Viehrig K."/>
            <person name="Ye F."/>
            <person name="Su P."/>
            <person name="Kiefer A.F."/>
            <person name="Nichols A."/>
            <person name="Cepeda A.J."/>
            <person name="Yan W."/>
            <person name="Fan B."/>
            <person name="Jiang Y."/>
            <person name="Adhikari A."/>
            <person name="Zheng C.-J."/>
            <person name="Schuster L."/>
            <person name="Cowan T.M."/>
            <person name="Smanski M.J."/>
            <person name="Chevrette M.G."/>
            <person name="De Carvalho L.P.S."/>
            <person name="Shen B."/>
        </authorList>
    </citation>
    <scope>NUCLEOTIDE SEQUENCE [LARGE SCALE GENOMIC DNA]</scope>
    <source>
        <strain evidence="2 3">NPDC038104</strain>
    </source>
</reference>
<dbReference type="InterPro" id="IPR037523">
    <property type="entry name" value="VOC_core"/>
</dbReference>
<dbReference type="InterPro" id="IPR041581">
    <property type="entry name" value="Glyoxalase_6"/>
</dbReference>
<dbReference type="Gene3D" id="3.10.180.10">
    <property type="entry name" value="2,3-Dihydroxybiphenyl 1,2-Dioxygenase, domain 1"/>
    <property type="match status" value="1"/>
</dbReference>
<dbReference type="PANTHER" id="PTHR35908">
    <property type="entry name" value="HYPOTHETICAL FUSION PROTEIN"/>
    <property type="match status" value="1"/>
</dbReference>
<gene>
    <name evidence="2" type="ORF">AB0E65_25800</name>
</gene>
<proteinExistence type="predicted"/>
<dbReference type="Pfam" id="PF18029">
    <property type="entry name" value="Glyoxalase_6"/>
    <property type="match status" value="1"/>
</dbReference>
<dbReference type="Proteomes" id="UP001550850">
    <property type="component" value="Unassembled WGS sequence"/>
</dbReference>
<feature type="domain" description="VOC" evidence="1">
    <location>
        <begin position="8"/>
        <end position="129"/>
    </location>
</feature>
<dbReference type="RefSeq" id="WP_108953582.1">
    <property type="nucleotide sequence ID" value="NZ_BEVZ01000002.1"/>
</dbReference>
<evidence type="ECO:0000313" key="2">
    <source>
        <dbReference type="EMBL" id="MEU3557595.1"/>
    </source>
</evidence>
<dbReference type="SUPFAM" id="SSF54593">
    <property type="entry name" value="Glyoxalase/Bleomycin resistance protein/Dihydroxybiphenyl dioxygenase"/>
    <property type="match status" value="1"/>
</dbReference>
<dbReference type="PROSITE" id="PS51819">
    <property type="entry name" value="VOC"/>
    <property type="match status" value="1"/>
</dbReference>
<dbReference type="CDD" id="cd06587">
    <property type="entry name" value="VOC"/>
    <property type="match status" value="1"/>
</dbReference>
<dbReference type="PANTHER" id="PTHR35908:SF1">
    <property type="entry name" value="CONSERVED PROTEIN"/>
    <property type="match status" value="1"/>
</dbReference>
<accession>A0ABV2YPE6</accession>
<sequence length="129" mass="14439">MTKQPRFTLAATTLDAPDVRELARFYRELLGWSTRREESDWIELAAPGSGAALSFQTEPRFTRPVWPAGPNDQQMMMHLEIEVDDLPSAVERAIALGAREADFQPQDDVRVLIDPAGHPFCLYVPDGGE</sequence>
<protein>
    <submittedName>
        <fullName evidence="2">VOC family protein</fullName>
    </submittedName>
</protein>